<dbReference type="Proteomes" id="UP001055811">
    <property type="component" value="Linkage Group LG06"/>
</dbReference>
<comment type="caution">
    <text evidence="1">The sequence shown here is derived from an EMBL/GenBank/DDBJ whole genome shotgun (WGS) entry which is preliminary data.</text>
</comment>
<name>A0ACB9BPD7_CICIN</name>
<reference evidence="2" key="1">
    <citation type="journal article" date="2022" name="Mol. Ecol. Resour.">
        <title>The genomes of chicory, endive, great burdock and yacon provide insights into Asteraceae palaeo-polyploidization history and plant inulin production.</title>
        <authorList>
            <person name="Fan W."/>
            <person name="Wang S."/>
            <person name="Wang H."/>
            <person name="Wang A."/>
            <person name="Jiang F."/>
            <person name="Liu H."/>
            <person name="Zhao H."/>
            <person name="Xu D."/>
            <person name="Zhang Y."/>
        </authorList>
    </citation>
    <scope>NUCLEOTIDE SEQUENCE [LARGE SCALE GENOMIC DNA]</scope>
    <source>
        <strain evidence="2">cv. Punajuju</strain>
    </source>
</reference>
<organism evidence="1 2">
    <name type="scientific">Cichorium intybus</name>
    <name type="common">Chicory</name>
    <dbReference type="NCBI Taxonomy" id="13427"/>
    <lineage>
        <taxon>Eukaryota</taxon>
        <taxon>Viridiplantae</taxon>
        <taxon>Streptophyta</taxon>
        <taxon>Embryophyta</taxon>
        <taxon>Tracheophyta</taxon>
        <taxon>Spermatophyta</taxon>
        <taxon>Magnoliopsida</taxon>
        <taxon>eudicotyledons</taxon>
        <taxon>Gunneridae</taxon>
        <taxon>Pentapetalae</taxon>
        <taxon>asterids</taxon>
        <taxon>campanulids</taxon>
        <taxon>Asterales</taxon>
        <taxon>Asteraceae</taxon>
        <taxon>Cichorioideae</taxon>
        <taxon>Cichorieae</taxon>
        <taxon>Cichoriinae</taxon>
        <taxon>Cichorium</taxon>
    </lineage>
</organism>
<gene>
    <name evidence="1" type="ORF">L2E82_35643</name>
</gene>
<evidence type="ECO:0000313" key="2">
    <source>
        <dbReference type="Proteomes" id="UP001055811"/>
    </source>
</evidence>
<protein>
    <submittedName>
        <fullName evidence="1">Uncharacterized protein</fullName>
    </submittedName>
</protein>
<sequence length="147" mass="15451">MSCSQGRILAKTSSSAAPIQMIVGNAMQPTAQSVVESKERERSYHRCCSIVAISGCSSDAAVEVPHLGSTDCCCNYGWASNDHLHPRTPGLLNELGCAIVVSLAIVVAVEIEVVEYVVDGVAIEHHCDSILRTAAQSPLGSTRLGKG</sequence>
<proteinExistence type="predicted"/>
<accession>A0ACB9BPD7</accession>
<dbReference type="EMBL" id="CM042014">
    <property type="protein sequence ID" value="KAI3723881.1"/>
    <property type="molecule type" value="Genomic_DNA"/>
</dbReference>
<evidence type="ECO:0000313" key="1">
    <source>
        <dbReference type="EMBL" id="KAI3723881.1"/>
    </source>
</evidence>
<reference evidence="1 2" key="2">
    <citation type="journal article" date="2022" name="Mol. Ecol. Resour.">
        <title>The genomes of chicory, endive, great burdock and yacon provide insights into Asteraceae paleo-polyploidization history and plant inulin production.</title>
        <authorList>
            <person name="Fan W."/>
            <person name="Wang S."/>
            <person name="Wang H."/>
            <person name="Wang A."/>
            <person name="Jiang F."/>
            <person name="Liu H."/>
            <person name="Zhao H."/>
            <person name="Xu D."/>
            <person name="Zhang Y."/>
        </authorList>
    </citation>
    <scope>NUCLEOTIDE SEQUENCE [LARGE SCALE GENOMIC DNA]</scope>
    <source>
        <strain evidence="2">cv. Punajuju</strain>
        <tissue evidence="1">Leaves</tissue>
    </source>
</reference>
<keyword evidence="2" id="KW-1185">Reference proteome</keyword>